<keyword evidence="2" id="KW-1185">Reference proteome</keyword>
<gene>
    <name evidence="1" type="ORF">OFUS_LOCUS1281</name>
</gene>
<dbReference type="PANTHER" id="PTHR34095">
    <property type="entry name" value="39S RIBOSOMAL PROTEIN L55, MITOCHONDRIAL"/>
    <property type="match status" value="1"/>
</dbReference>
<dbReference type="Proteomes" id="UP000749559">
    <property type="component" value="Unassembled WGS sequence"/>
</dbReference>
<name>A0A8J1U937_OWEFU</name>
<dbReference type="InterPro" id="IPR018615">
    <property type="entry name" value="Ribosomal_mL55"/>
</dbReference>
<protein>
    <submittedName>
        <fullName evidence="1">Uncharacterized protein</fullName>
    </submittedName>
</protein>
<dbReference type="AlphaFoldDB" id="A0A8J1U937"/>
<proteinExistence type="predicted"/>
<dbReference type="GO" id="GO:0006412">
    <property type="term" value="P:translation"/>
    <property type="evidence" value="ECO:0007669"/>
    <property type="project" value="TreeGrafter"/>
</dbReference>
<dbReference type="GO" id="GO:0003735">
    <property type="term" value="F:structural constituent of ribosome"/>
    <property type="evidence" value="ECO:0007669"/>
    <property type="project" value="InterPro"/>
</dbReference>
<dbReference type="PANTHER" id="PTHR34095:SF1">
    <property type="entry name" value="LARGE RIBOSOMAL SUBUNIT PROTEIN ML55"/>
    <property type="match status" value="1"/>
</dbReference>
<reference evidence="1" key="1">
    <citation type="submission" date="2022-03" db="EMBL/GenBank/DDBJ databases">
        <authorList>
            <person name="Martin C."/>
        </authorList>
    </citation>
    <scope>NUCLEOTIDE SEQUENCE</scope>
</reference>
<accession>A0A8J1U937</accession>
<dbReference type="Pfam" id="PF09776">
    <property type="entry name" value="Mitoc_L55"/>
    <property type="match status" value="1"/>
</dbReference>
<dbReference type="InterPro" id="IPR044884">
    <property type="entry name" value="Ribosomal_mL55_sf"/>
</dbReference>
<dbReference type="OrthoDB" id="9986315at2759"/>
<evidence type="ECO:0000313" key="2">
    <source>
        <dbReference type="Proteomes" id="UP000749559"/>
    </source>
</evidence>
<organism evidence="1 2">
    <name type="scientific">Owenia fusiformis</name>
    <name type="common">Polychaete worm</name>
    <dbReference type="NCBI Taxonomy" id="6347"/>
    <lineage>
        <taxon>Eukaryota</taxon>
        <taxon>Metazoa</taxon>
        <taxon>Spiralia</taxon>
        <taxon>Lophotrochozoa</taxon>
        <taxon>Annelida</taxon>
        <taxon>Polychaeta</taxon>
        <taxon>Sedentaria</taxon>
        <taxon>Canalipalpata</taxon>
        <taxon>Sabellida</taxon>
        <taxon>Oweniida</taxon>
        <taxon>Oweniidae</taxon>
        <taxon>Owenia</taxon>
    </lineage>
</organism>
<comment type="caution">
    <text evidence="1">The sequence shown here is derived from an EMBL/GenBank/DDBJ whole genome shotgun (WGS) entry which is preliminary data.</text>
</comment>
<dbReference type="EMBL" id="CAIIXF020000001">
    <property type="protein sequence ID" value="CAH1773718.1"/>
    <property type="molecule type" value="Genomic_DNA"/>
</dbReference>
<dbReference type="Gene3D" id="6.20.130.20">
    <property type="entry name" value="Mitochondrial ribosomal protein L55"/>
    <property type="match status" value="1"/>
</dbReference>
<sequence>MALFIRSVSRKCLLTTRPETNIVSCCYNSNRASVTRIHRYLYPRMYPTVLVQSDGSTITVRYKEPRKIIQLPLDLSKLTEAERVARVNRRKPKKKLIIDQEIDTSFDANKYLNLGKSKK</sequence>
<evidence type="ECO:0000313" key="1">
    <source>
        <dbReference type="EMBL" id="CAH1773718.1"/>
    </source>
</evidence>
<dbReference type="GO" id="GO:0005762">
    <property type="term" value="C:mitochondrial large ribosomal subunit"/>
    <property type="evidence" value="ECO:0007669"/>
    <property type="project" value="InterPro"/>
</dbReference>